<feature type="compositionally biased region" description="Basic and acidic residues" evidence="1">
    <location>
        <begin position="149"/>
        <end position="181"/>
    </location>
</feature>
<proteinExistence type="predicted"/>
<feature type="compositionally biased region" description="Basic and acidic residues" evidence="1">
    <location>
        <begin position="1"/>
        <end position="31"/>
    </location>
</feature>
<sequence length="241" mass="28466">MEKPATVNEHRQKEERETDEVETRPLPEKGFDFFPEGKPLKEGTTILFYYHSAGEIQTKERLKAKIENIRTIKGEQHFTLQFMEGALVKKIKDKKGEWREERRELKGSRQDTLTNRDTAREVLEAIYWRVVEEDPAKSATSENIQPFKHKLETTEKRQKGKQEHRIEKEDKDRNRSAMKDYKVKEVIGKRKKEGKVQNSLVCEAYPNEAWWTDAEDCDCPTLVREFEEGPRKKRGDTEIKI</sequence>
<dbReference type="Gene3D" id="2.40.50.40">
    <property type="match status" value="1"/>
</dbReference>
<feature type="region of interest" description="Disordered" evidence="1">
    <location>
        <begin position="1"/>
        <end position="37"/>
    </location>
</feature>
<feature type="region of interest" description="Disordered" evidence="1">
    <location>
        <begin position="138"/>
        <end position="181"/>
    </location>
</feature>
<gene>
    <name evidence="2" type="ORF">Cvel_17335</name>
</gene>
<name>A0A0G4FJN9_9ALVE</name>
<evidence type="ECO:0000256" key="1">
    <source>
        <dbReference type="SAM" id="MobiDB-lite"/>
    </source>
</evidence>
<accession>A0A0G4FJN9</accession>
<dbReference type="EMBL" id="CDMZ01000415">
    <property type="protein sequence ID" value="CEM13833.1"/>
    <property type="molecule type" value="Genomic_DNA"/>
</dbReference>
<dbReference type="AlphaFoldDB" id="A0A0G4FJN9"/>
<dbReference type="PhylomeDB" id="A0A0G4FJN9"/>
<reference evidence="2" key="1">
    <citation type="submission" date="2014-11" db="EMBL/GenBank/DDBJ databases">
        <authorList>
            <person name="Otto D Thomas"/>
            <person name="Naeem Raeece"/>
        </authorList>
    </citation>
    <scope>NUCLEOTIDE SEQUENCE</scope>
</reference>
<protein>
    <submittedName>
        <fullName evidence="2">Uncharacterized protein</fullName>
    </submittedName>
</protein>
<dbReference type="VEuPathDB" id="CryptoDB:Cvel_17335"/>
<evidence type="ECO:0000313" key="2">
    <source>
        <dbReference type="EMBL" id="CEM13833.1"/>
    </source>
</evidence>
<organism evidence="2">
    <name type="scientific">Chromera velia CCMP2878</name>
    <dbReference type="NCBI Taxonomy" id="1169474"/>
    <lineage>
        <taxon>Eukaryota</taxon>
        <taxon>Sar</taxon>
        <taxon>Alveolata</taxon>
        <taxon>Colpodellida</taxon>
        <taxon>Chromeraceae</taxon>
        <taxon>Chromera</taxon>
    </lineage>
</organism>